<proteinExistence type="predicted"/>
<reference evidence="2 3" key="1">
    <citation type="journal article" date="2023" name="Plants (Basel)">
        <title>Bridging the Gap: Combining Genomics and Transcriptomics Approaches to Understand Stylosanthes scabra, an Orphan Legume from the Brazilian Caatinga.</title>
        <authorList>
            <person name="Ferreira-Neto J.R.C."/>
            <person name="da Silva M.D."/>
            <person name="Binneck E."/>
            <person name="de Melo N.F."/>
            <person name="da Silva R.H."/>
            <person name="de Melo A.L.T.M."/>
            <person name="Pandolfi V."/>
            <person name="Bustamante F.O."/>
            <person name="Brasileiro-Vidal A.C."/>
            <person name="Benko-Iseppon A.M."/>
        </authorList>
    </citation>
    <scope>NUCLEOTIDE SEQUENCE [LARGE SCALE GENOMIC DNA]</scope>
    <source>
        <tissue evidence="2">Leaves</tissue>
    </source>
</reference>
<feature type="compositionally biased region" description="Polar residues" evidence="1">
    <location>
        <begin position="118"/>
        <end position="127"/>
    </location>
</feature>
<gene>
    <name evidence="2" type="ORF">PIB30_094337</name>
</gene>
<dbReference type="EMBL" id="JASCZI010273937">
    <property type="protein sequence ID" value="MED6225498.1"/>
    <property type="molecule type" value="Genomic_DNA"/>
</dbReference>
<evidence type="ECO:0000313" key="2">
    <source>
        <dbReference type="EMBL" id="MED6225498.1"/>
    </source>
</evidence>
<accession>A0ABU6ZU10</accession>
<comment type="caution">
    <text evidence="2">The sequence shown here is derived from an EMBL/GenBank/DDBJ whole genome shotgun (WGS) entry which is preliminary data.</text>
</comment>
<keyword evidence="3" id="KW-1185">Reference proteome</keyword>
<organism evidence="2 3">
    <name type="scientific">Stylosanthes scabra</name>
    <dbReference type="NCBI Taxonomy" id="79078"/>
    <lineage>
        <taxon>Eukaryota</taxon>
        <taxon>Viridiplantae</taxon>
        <taxon>Streptophyta</taxon>
        <taxon>Embryophyta</taxon>
        <taxon>Tracheophyta</taxon>
        <taxon>Spermatophyta</taxon>
        <taxon>Magnoliopsida</taxon>
        <taxon>eudicotyledons</taxon>
        <taxon>Gunneridae</taxon>
        <taxon>Pentapetalae</taxon>
        <taxon>rosids</taxon>
        <taxon>fabids</taxon>
        <taxon>Fabales</taxon>
        <taxon>Fabaceae</taxon>
        <taxon>Papilionoideae</taxon>
        <taxon>50 kb inversion clade</taxon>
        <taxon>dalbergioids sensu lato</taxon>
        <taxon>Dalbergieae</taxon>
        <taxon>Pterocarpus clade</taxon>
        <taxon>Stylosanthes</taxon>
    </lineage>
</organism>
<sequence>MAVVAKSVQAIMLFLKDCTARIPCFGVIIQTHLPPPPSPTVLRCRGDGCRGGSPNSPNRRAHSEVSFKLPEDMMDLSPSDPFAGGSSTNSLKEIGFEDNLFFTYIDVEKLSSGGGASNGSVHTGTSGNKEEDESLGGSGNGGTEGARPRHRHRNRRHYFLICWRVSPFLRQCRSVRGG</sequence>
<evidence type="ECO:0000256" key="1">
    <source>
        <dbReference type="SAM" id="MobiDB-lite"/>
    </source>
</evidence>
<name>A0ABU6ZU10_9FABA</name>
<feature type="region of interest" description="Disordered" evidence="1">
    <location>
        <begin position="113"/>
        <end position="150"/>
    </location>
</feature>
<evidence type="ECO:0000313" key="3">
    <source>
        <dbReference type="Proteomes" id="UP001341840"/>
    </source>
</evidence>
<dbReference type="Proteomes" id="UP001341840">
    <property type="component" value="Unassembled WGS sequence"/>
</dbReference>
<protein>
    <submittedName>
        <fullName evidence="2">Uncharacterized protein</fullName>
    </submittedName>
</protein>